<proteinExistence type="predicted"/>
<dbReference type="GO" id="GO:0043565">
    <property type="term" value="F:sequence-specific DNA binding"/>
    <property type="evidence" value="ECO:0007669"/>
    <property type="project" value="InterPro"/>
</dbReference>
<dbReference type="Pfam" id="PF06719">
    <property type="entry name" value="AraC_N"/>
    <property type="match status" value="1"/>
</dbReference>
<evidence type="ECO:0000256" key="1">
    <source>
        <dbReference type="ARBA" id="ARBA00023015"/>
    </source>
</evidence>
<gene>
    <name evidence="4" type="ORF">JDW19_15735</name>
</gene>
<accession>A0A8I1IRJ6</accession>
<dbReference type="SMART" id="SM00342">
    <property type="entry name" value="HTH_ARAC"/>
    <property type="match status" value="1"/>
</dbReference>
<dbReference type="InterPro" id="IPR009594">
    <property type="entry name" value="Tscrpt_reg_HTH_AraC_N"/>
</dbReference>
<protein>
    <submittedName>
        <fullName evidence="4">AraC family transcriptional regulator</fullName>
    </submittedName>
</protein>
<reference evidence="4" key="1">
    <citation type="submission" date="2020-12" db="EMBL/GenBank/DDBJ databases">
        <title>Paenibacillus polymyxa LMG 27872: a double-edged sword.</title>
        <authorList>
            <person name="Langendries S."/>
            <person name="Garcia Mendez S."/>
            <person name="Beirinckx S."/>
            <person name="Viaene T."/>
            <person name="Baeyen S."/>
            <person name="Goeminne G."/>
            <person name="Willems A."/>
            <person name="Debode J."/>
            <person name="Goormachtig S."/>
        </authorList>
    </citation>
    <scope>NUCLEOTIDE SEQUENCE</scope>
    <source>
        <strain evidence="4">LMG 27872</strain>
    </source>
</reference>
<dbReference type="AlphaFoldDB" id="A0A8I1IRJ6"/>
<sequence>MVSSPPPSDISTNLQELIRLIDQRASSDGTFVSSVPGLYFRRASHVSELNHTVHMPSLYVVAQGSKTAMLAGENYVYDPTTYMVTSVQLPVTGKITQASSELPYLSLQLSISPDAILDIIKKSPPPCNVKTGRGILVSQFDPLLLDALLRLVRLSDTPADIQFLAPLITHEILYRVLQGEQGALIRQFAVVGSYAHSISKAIHLITRDYSKPLVIEELAKEVNMSPSSLHKHFKKVTAISPLQYQKAIRLQAARRLLLSEGLEAATVGFRVGYESPSQFSREYGRMFGRPPMSDVKHLRNSLSVSVD</sequence>
<keyword evidence="1" id="KW-0805">Transcription regulation</keyword>
<keyword evidence="2" id="KW-0804">Transcription</keyword>
<comment type="caution">
    <text evidence="4">The sequence shown here is derived from an EMBL/GenBank/DDBJ whole genome shotgun (WGS) entry which is preliminary data.</text>
</comment>
<evidence type="ECO:0000313" key="5">
    <source>
        <dbReference type="Proteomes" id="UP000650605"/>
    </source>
</evidence>
<dbReference type="Pfam" id="PF12833">
    <property type="entry name" value="HTH_18"/>
    <property type="match status" value="1"/>
</dbReference>
<dbReference type="PANTHER" id="PTHR43436:SF1">
    <property type="entry name" value="TRANSCRIPTIONAL REGULATORY PROTEIN"/>
    <property type="match status" value="1"/>
</dbReference>
<dbReference type="SUPFAM" id="SSF46689">
    <property type="entry name" value="Homeodomain-like"/>
    <property type="match status" value="2"/>
</dbReference>
<name>A0A8I1IRJ6_PAEPO</name>
<dbReference type="PROSITE" id="PS01124">
    <property type="entry name" value="HTH_ARAC_FAMILY_2"/>
    <property type="match status" value="1"/>
</dbReference>
<evidence type="ECO:0000256" key="2">
    <source>
        <dbReference type="ARBA" id="ARBA00023163"/>
    </source>
</evidence>
<dbReference type="Gene3D" id="1.10.10.60">
    <property type="entry name" value="Homeodomain-like"/>
    <property type="match status" value="2"/>
</dbReference>
<organism evidence="4 5">
    <name type="scientific">Paenibacillus polymyxa</name>
    <name type="common">Bacillus polymyxa</name>
    <dbReference type="NCBI Taxonomy" id="1406"/>
    <lineage>
        <taxon>Bacteria</taxon>
        <taxon>Bacillati</taxon>
        <taxon>Bacillota</taxon>
        <taxon>Bacilli</taxon>
        <taxon>Bacillales</taxon>
        <taxon>Paenibacillaceae</taxon>
        <taxon>Paenibacillus</taxon>
    </lineage>
</organism>
<dbReference type="PANTHER" id="PTHR43436">
    <property type="entry name" value="ARAC-FAMILY TRANSCRIPTIONAL REGULATOR"/>
    <property type="match status" value="1"/>
</dbReference>
<dbReference type="Proteomes" id="UP000650605">
    <property type="component" value="Unassembled WGS sequence"/>
</dbReference>
<dbReference type="GO" id="GO:0003700">
    <property type="term" value="F:DNA-binding transcription factor activity"/>
    <property type="evidence" value="ECO:0007669"/>
    <property type="project" value="InterPro"/>
</dbReference>
<dbReference type="InterPro" id="IPR009057">
    <property type="entry name" value="Homeodomain-like_sf"/>
</dbReference>
<dbReference type="EMBL" id="JAEHFQ010000008">
    <property type="protein sequence ID" value="MBM0634562.1"/>
    <property type="molecule type" value="Genomic_DNA"/>
</dbReference>
<dbReference type="InterPro" id="IPR018060">
    <property type="entry name" value="HTH_AraC"/>
</dbReference>
<evidence type="ECO:0000259" key="3">
    <source>
        <dbReference type="PROSITE" id="PS01124"/>
    </source>
</evidence>
<feature type="domain" description="HTH araC/xylS-type" evidence="3">
    <location>
        <begin position="199"/>
        <end position="297"/>
    </location>
</feature>
<evidence type="ECO:0000313" key="4">
    <source>
        <dbReference type="EMBL" id="MBM0634562.1"/>
    </source>
</evidence>
<dbReference type="RefSeq" id="WP_029518889.1">
    <property type="nucleotide sequence ID" value="NZ_ALJV01000231.1"/>
</dbReference>